<dbReference type="RefSeq" id="WP_273632940.1">
    <property type="nucleotide sequence ID" value="NZ_CP117167.1"/>
</dbReference>
<proteinExistence type="predicted"/>
<protein>
    <submittedName>
        <fullName evidence="1">Uncharacterized protein</fullName>
    </submittedName>
</protein>
<evidence type="ECO:0000313" key="1">
    <source>
        <dbReference type="EMBL" id="WCT14441.1"/>
    </source>
</evidence>
<organism evidence="1 2">
    <name type="scientific">Mucilaginibacter jinjuensis</name>
    <dbReference type="NCBI Taxonomy" id="1176721"/>
    <lineage>
        <taxon>Bacteria</taxon>
        <taxon>Pseudomonadati</taxon>
        <taxon>Bacteroidota</taxon>
        <taxon>Sphingobacteriia</taxon>
        <taxon>Sphingobacteriales</taxon>
        <taxon>Sphingobacteriaceae</taxon>
        <taxon>Mucilaginibacter</taxon>
    </lineage>
</organism>
<keyword evidence="2" id="KW-1185">Reference proteome</keyword>
<reference evidence="1 2" key="1">
    <citation type="submission" date="2023-02" db="EMBL/GenBank/DDBJ databases">
        <title>Genome sequence of Mucilaginibacter jinjuensis strain KACC 16571.</title>
        <authorList>
            <person name="Kim S."/>
            <person name="Heo J."/>
            <person name="Kwon S.-W."/>
        </authorList>
    </citation>
    <scope>NUCLEOTIDE SEQUENCE [LARGE SCALE GENOMIC DNA]</scope>
    <source>
        <strain evidence="1 2">KACC 16571</strain>
    </source>
</reference>
<name>A0ABY7TDM9_9SPHI</name>
<gene>
    <name evidence="1" type="ORF">PQO05_10905</name>
</gene>
<sequence>MNITSFHTDLLFDDNQIIREMAKDRKVPLNEFQNNSLDCDGGVQDKKQNIVFDAQDCVGTGG</sequence>
<dbReference type="Proteomes" id="UP001216139">
    <property type="component" value="Chromosome"/>
</dbReference>
<dbReference type="EMBL" id="CP117167">
    <property type="protein sequence ID" value="WCT14441.1"/>
    <property type="molecule type" value="Genomic_DNA"/>
</dbReference>
<accession>A0ABY7TDM9</accession>
<evidence type="ECO:0000313" key="2">
    <source>
        <dbReference type="Proteomes" id="UP001216139"/>
    </source>
</evidence>